<dbReference type="AlphaFoldDB" id="A0A8H4RRX7"/>
<dbReference type="SUPFAM" id="SSF52058">
    <property type="entry name" value="L domain-like"/>
    <property type="match status" value="1"/>
</dbReference>
<sequence>MFKWLLLLASASVAVASAASSPTIGSCAETSYFIQSQLDADSISSCSNNTLTTVTVQSSTLTSLNLFGCQRITNLQISSCPSLVNFSAPDLLWTKNLTVSNLPLLANLSLPSLETVLLSLDWNNLPNLRESNLKTHGLDENGNPGTNIYQDLSIISSGIQQLNNLNFGDTGKIGNIRLVDNPQLELVRFAGLNSSTLLQVFDNNPSIVLHLEDVTRGGAFNIQNIANIVIPNLATLDGDLIVVGNWFENITAPALTAIGGNMLVANNPSLDNIMLPVLTGIGGGLANGSFTITNNTALTTIELQTLNAVDGNTSLTGKFTKQVTYLLENLLDIILTSLKHHNPESHRFIPRILHQQHLPKFQLHTMGQNIPIFLSKQRIIFMLCRHSRFNHRHRHPPRPILQRRLGLHAEILTRRPCHRVHRLGTFAHSVGA</sequence>
<accession>A0A8H4RRX7</accession>
<protein>
    <recommendedName>
        <fullName evidence="4">Receptor L-domain domain-containing protein</fullName>
    </recommendedName>
</protein>
<reference evidence="2 3" key="1">
    <citation type="submission" date="2020-03" db="EMBL/GenBank/DDBJ databases">
        <title>Draft Genome Sequence of Cudoniella acicularis.</title>
        <authorList>
            <person name="Buettner E."/>
            <person name="Kellner H."/>
        </authorList>
    </citation>
    <scope>NUCLEOTIDE SEQUENCE [LARGE SCALE GENOMIC DNA]</scope>
    <source>
        <strain evidence="2 3">DSM 108380</strain>
    </source>
</reference>
<evidence type="ECO:0000313" key="2">
    <source>
        <dbReference type="EMBL" id="KAF4633834.1"/>
    </source>
</evidence>
<evidence type="ECO:0000313" key="3">
    <source>
        <dbReference type="Proteomes" id="UP000566819"/>
    </source>
</evidence>
<dbReference type="PROSITE" id="PS51257">
    <property type="entry name" value="PROKAR_LIPOPROTEIN"/>
    <property type="match status" value="1"/>
</dbReference>
<organism evidence="2 3">
    <name type="scientific">Cudoniella acicularis</name>
    <dbReference type="NCBI Taxonomy" id="354080"/>
    <lineage>
        <taxon>Eukaryota</taxon>
        <taxon>Fungi</taxon>
        <taxon>Dikarya</taxon>
        <taxon>Ascomycota</taxon>
        <taxon>Pezizomycotina</taxon>
        <taxon>Leotiomycetes</taxon>
        <taxon>Helotiales</taxon>
        <taxon>Tricladiaceae</taxon>
        <taxon>Cudoniella</taxon>
    </lineage>
</organism>
<dbReference type="EMBL" id="JAAMPI010000228">
    <property type="protein sequence ID" value="KAF4633834.1"/>
    <property type="molecule type" value="Genomic_DNA"/>
</dbReference>
<dbReference type="OrthoDB" id="3542863at2759"/>
<keyword evidence="1" id="KW-0732">Signal</keyword>
<gene>
    <name evidence="2" type="ORF">G7Y89_g4282</name>
</gene>
<name>A0A8H4RRX7_9HELO</name>
<evidence type="ECO:0008006" key="4">
    <source>
        <dbReference type="Google" id="ProtNLM"/>
    </source>
</evidence>
<dbReference type="Proteomes" id="UP000566819">
    <property type="component" value="Unassembled WGS sequence"/>
</dbReference>
<keyword evidence="3" id="KW-1185">Reference proteome</keyword>
<feature type="chain" id="PRO_5034288394" description="Receptor L-domain domain-containing protein" evidence="1">
    <location>
        <begin position="19"/>
        <end position="432"/>
    </location>
</feature>
<comment type="caution">
    <text evidence="2">The sequence shown here is derived from an EMBL/GenBank/DDBJ whole genome shotgun (WGS) entry which is preliminary data.</text>
</comment>
<feature type="signal peptide" evidence="1">
    <location>
        <begin position="1"/>
        <end position="18"/>
    </location>
</feature>
<proteinExistence type="predicted"/>
<evidence type="ECO:0000256" key="1">
    <source>
        <dbReference type="SAM" id="SignalP"/>
    </source>
</evidence>